<comment type="caution">
    <text evidence="2">The sequence shown here is derived from an EMBL/GenBank/DDBJ whole genome shotgun (WGS) entry which is preliminary data.</text>
</comment>
<dbReference type="EMBL" id="VOEI01000002">
    <property type="protein sequence ID" value="TWR26882.1"/>
    <property type="molecule type" value="Genomic_DNA"/>
</dbReference>
<dbReference type="AlphaFoldDB" id="A0A563U6A7"/>
<reference evidence="2 3" key="1">
    <citation type="submission" date="2019-07" db="EMBL/GenBank/DDBJ databases">
        <authorList>
            <person name="Kim J."/>
        </authorList>
    </citation>
    <scope>NUCLEOTIDE SEQUENCE [LARGE SCALE GENOMIC DNA]</scope>
    <source>
        <strain evidence="2 3">MJ1a</strain>
    </source>
</reference>
<proteinExistence type="predicted"/>
<name>A0A563U6A7_9SPHI</name>
<dbReference type="PROSITE" id="PS51257">
    <property type="entry name" value="PROKAR_LIPOPROTEIN"/>
    <property type="match status" value="1"/>
</dbReference>
<evidence type="ECO:0000256" key="1">
    <source>
        <dbReference type="SAM" id="MobiDB-lite"/>
    </source>
</evidence>
<evidence type="ECO:0008006" key="4">
    <source>
        <dbReference type="Google" id="ProtNLM"/>
    </source>
</evidence>
<feature type="compositionally biased region" description="Basic and acidic residues" evidence="1">
    <location>
        <begin position="71"/>
        <end position="82"/>
    </location>
</feature>
<protein>
    <recommendedName>
        <fullName evidence="4">Lipoprotein</fullName>
    </recommendedName>
</protein>
<dbReference type="OrthoDB" id="799506at2"/>
<dbReference type="RefSeq" id="WP_146269962.1">
    <property type="nucleotide sequence ID" value="NZ_VOEI01000002.1"/>
</dbReference>
<accession>A0A563U6A7</accession>
<keyword evidence="3" id="KW-1185">Reference proteome</keyword>
<gene>
    <name evidence="2" type="ORF">FPZ42_07555</name>
</gene>
<evidence type="ECO:0000313" key="2">
    <source>
        <dbReference type="EMBL" id="TWR26882.1"/>
    </source>
</evidence>
<evidence type="ECO:0000313" key="3">
    <source>
        <dbReference type="Proteomes" id="UP000318010"/>
    </source>
</evidence>
<dbReference type="Proteomes" id="UP000318010">
    <property type="component" value="Unassembled WGS sequence"/>
</dbReference>
<sequence>MKKIFYLVLAVVVVGIYSCQKDNMAPAKQGFNSGIASKKKDTTPPDPTFTTSRLIKKDTTPPDPRFTTSSAKRDTTPPDPRR</sequence>
<feature type="region of interest" description="Disordered" evidence="1">
    <location>
        <begin position="24"/>
        <end position="82"/>
    </location>
</feature>
<organism evidence="2 3">
    <name type="scientific">Mucilaginibacter achroorhodeus</name>
    <dbReference type="NCBI Taxonomy" id="2599294"/>
    <lineage>
        <taxon>Bacteria</taxon>
        <taxon>Pseudomonadati</taxon>
        <taxon>Bacteroidota</taxon>
        <taxon>Sphingobacteriia</taxon>
        <taxon>Sphingobacteriales</taxon>
        <taxon>Sphingobacteriaceae</taxon>
        <taxon>Mucilaginibacter</taxon>
    </lineage>
</organism>